<name>A0A6N3HUL3_9ENTR</name>
<protein>
    <submittedName>
        <fullName evidence="2">Uncharacterized protein</fullName>
    </submittedName>
</protein>
<proteinExistence type="predicted"/>
<accession>A0A6N3HUL3</accession>
<keyword evidence="1" id="KW-1133">Transmembrane helix</keyword>
<dbReference type="EMBL" id="CACRTZ010000037">
    <property type="protein sequence ID" value="VYU80595.1"/>
    <property type="molecule type" value="Genomic_DNA"/>
</dbReference>
<evidence type="ECO:0000256" key="1">
    <source>
        <dbReference type="SAM" id="Phobius"/>
    </source>
</evidence>
<keyword evidence="1" id="KW-0472">Membrane</keyword>
<evidence type="ECO:0000313" key="2">
    <source>
        <dbReference type="EMBL" id="VYU80595.1"/>
    </source>
</evidence>
<keyword evidence="1" id="KW-0812">Transmembrane</keyword>
<organism evidence="2">
    <name type="scientific">Phytobacter massiliensis</name>
    <dbReference type="NCBI Taxonomy" id="1485952"/>
    <lineage>
        <taxon>Bacteria</taxon>
        <taxon>Pseudomonadati</taxon>
        <taxon>Pseudomonadota</taxon>
        <taxon>Gammaproteobacteria</taxon>
        <taxon>Enterobacterales</taxon>
        <taxon>Enterobacteriaceae</taxon>
        <taxon>Phytobacter</taxon>
    </lineage>
</organism>
<sequence>MEKLERTVPLVMGLVVSISLIATAWDISFVSTLP</sequence>
<gene>
    <name evidence="2" type="ORF">EMLFYP7_04462</name>
</gene>
<reference evidence="2" key="1">
    <citation type="submission" date="2019-11" db="EMBL/GenBank/DDBJ databases">
        <authorList>
            <person name="Feng L."/>
        </authorList>
    </citation>
    <scope>NUCLEOTIDE SEQUENCE</scope>
    <source>
        <strain evidence="2">EMassiliensisLFYP7</strain>
    </source>
</reference>
<feature type="transmembrane region" description="Helical" evidence="1">
    <location>
        <begin position="7"/>
        <end position="25"/>
    </location>
</feature>
<dbReference type="AlphaFoldDB" id="A0A6N3HUL3"/>